<sequence length="103" mass="12468">MDLYLEKIKKLLEEALRDEITHVYLVDECESILFLESSMKINDNLKEREIDLLQEISLEWMMYIQNTVNPSILKPGVDLIWLKMPEEWLLNWLNQIQRFQLND</sequence>
<accession>A0ABU6NRH2</accession>
<reference evidence="1 2" key="1">
    <citation type="submission" date="2023-03" db="EMBL/GenBank/DDBJ databases">
        <title>Bacillus Genome Sequencing.</title>
        <authorList>
            <person name="Dunlap C."/>
        </authorList>
    </citation>
    <scope>NUCLEOTIDE SEQUENCE [LARGE SCALE GENOMIC DNA]</scope>
    <source>
        <strain evidence="1 2">B-4107</strain>
    </source>
</reference>
<dbReference type="Proteomes" id="UP001341820">
    <property type="component" value="Unassembled WGS sequence"/>
</dbReference>
<gene>
    <name evidence="1" type="ORF">P5F74_16945</name>
</gene>
<keyword evidence="2" id="KW-1185">Reference proteome</keyword>
<name>A0ABU6NRH2_9BACI</name>
<comment type="caution">
    <text evidence="1">The sequence shown here is derived from an EMBL/GenBank/DDBJ whole genome shotgun (WGS) entry which is preliminary data.</text>
</comment>
<organism evidence="1 2">
    <name type="scientific">Shouchella miscanthi</name>
    <dbReference type="NCBI Taxonomy" id="2598861"/>
    <lineage>
        <taxon>Bacteria</taxon>
        <taxon>Bacillati</taxon>
        <taxon>Bacillota</taxon>
        <taxon>Bacilli</taxon>
        <taxon>Bacillales</taxon>
        <taxon>Bacillaceae</taxon>
        <taxon>Shouchella</taxon>
    </lineage>
</organism>
<evidence type="ECO:0000313" key="2">
    <source>
        <dbReference type="Proteomes" id="UP001341820"/>
    </source>
</evidence>
<dbReference type="EMBL" id="JAROAS010000042">
    <property type="protein sequence ID" value="MED4129825.1"/>
    <property type="molecule type" value="Genomic_DNA"/>
</dbReference>
<dbReference type="RefSeq" id="WP_328238487.1">
    <property type="nucleotide sequence ID" value="NZ_JAROAS010000042.1"/>
</dbReference>
<evidence type="ECO:0000313" key="1">
    <source>
        <dbReference type="EMBL" id="MED4129825.1"/>
    </source>
</evidence>
<proteinExistence type="predicted"/>
<protein>
    <submittedName>
        <fullName evidence="1">Uncharacterized protein</fullName>
    </submittedName>
</protein>